<dbReference type="Proteomes" id="UP000789901">
    <property type="component" value="Unassembled WGS sequence"/>
</dbReference>
<reference evidence="3 4" key="1">
    <citation type="submission" date="2021-06" db="EMBL/GenBank/DDBJ databases">
        <authorList>
            <person name="Kallberg Y."/>
            <person name="Tangrot J."/>
            <person name="Rosling A."/>
        </authorList>
    </citation>
    <scope>NUCLEOTIDE SEQUENCE [LARGE SCALE GENOMIC DNA]</scope>
    <source>
        <strain evidence="3 4">120-4 pot B 10/14</strain>
    </source>
</reference>
<evidence type="ECO:0000256" key="1">
    <source>
        <dbReference type="SAM" id="Coils"/>
    </source>
</evidence>
<accession>A0ABN7VJC6</accession>
<evidence type="ECO:0000313" key="4">
    <source>
        <dbReference type="Proteomes" id="UP000789901"/>
    </source>
</evidence>
<feature type="region of interest" description="Disordered" evidence="2">
    <location>
        <begin position="45"/>
        <end position="64"/>
    </location>
</feature>
<protein>
    <submittedName>
        <fullName evidence="3">9783_t:CDS:1</fullName>
    </submittedName>
</protein>
<gene>
    <name evidence="3" type="ORF">GMARGA_LOCUS19469</name>
</gene>
<evidence type="ECO:0000313" key="3">
    <source>
        <dbReference type="EMBL" id="CAG8779088.1"/>
    </source>
</evidence>
<proteinExistence type="predicted"/>
<name>A0ABN7VJC6_GIGMA</name>
<feature type="coiled-coil region" evidence="1">
    <location>
        <begin position="5"/>
        <end position="39"/>
    </location>
</feature>
<dbReference type="EMBL" id="CAJVQB010016261">
    <property type="protein sequence ID" value="CAG8779088.1"/>
    <property type="molecule type" value="Genomic_DNA"/>
</dbReference>
<evidence type="ECO:0000256" key="2">
    <source>
        <dbReference type="SAM" id="MobiDB-lite"/>
    </source>
</evidence>
<organism evidence="3 4">
    <name type="scientific">Gigaspora margarita</name>
    <dbReference type="NCBI Taxonomy" id="4874"/>
    <lineage>
        <taxon>Eukaryota</taxon>
        <taxon>Fungi</taxon>
        <taxon>Fungi incertae sedis</taxon>
        <taxon>Mucoromycota</taxon>
        <taxon>Glomeromycotina</taxon>
        <taxon>Glomeromycetes</taxon>
        <taxon>Diversisporales</taxon>
        <taxon>Gigasporaceae</taxon>
        <taxon>Gigaspora</taxon>
    </lineage>
</organism>
<keyword evidence="1" id="KW-0175">Coiled coil</keyword>
<sequence length="271" mass="30545">MSNAIDLLKELNSKLLAKITKLKKENAKISELRKKFAEESIIPDSIPEPIHSSTQPQKDKSRSKGSLLCNKYLLESPTEPVTSITSLEFVEIIYKENVVSTISYEQKKEQGLIQEISAGNSQDDVFPSIQDHVTEILLTQNSNQVSKNHVSDITILSVSRKFIDDQDNSSNNLPKTDIGEKTLPEIELQISAELAQPKVSYAPPKLFPFKRKLSKEMHTEGEHQTDSYWVLGSYCPLCRENHMSLYEPGIPLNNVLKAYSGNSKQIQELKT</sequence>
<keyword evidence="4" id="KW-1185">Reference proteome</keyword>
<comment type="caution">
    <text evidence="3">The sequence shown here is derived from an EMBL/GenBank/DDBJ whole genome shotgun (WGS) entry which is preliminary data.</text>
</comment>